<dbReference type="InterPro" id="IPR009003">
    <property type="entry name" value="Peptidase_S1_PA"/>
</dbReference>
<dbReference type="AlphaFoldDB" id="A0A7K3WQF4"/>
<reference evidence="3 4" key="1">
    <citation type="submission" date="2020-02" db="EMBL/GenBank/DDBJ databases">
        <title>Out from the shadows clarifying the taxonomy of the family Cryomorphaceae and related taxa by utilizing the GTDB taxonomic framework.</title>
        <authorList>
            <person name="Bowman J.P."/>
        </authorList>
    </citation>
    <scope>NUCLEOTIDE SEQUENCE [LARGE SCALE GENOMIC DNA]</scope>
    <source>
        <strain evidence="3 4">QSSC 1-22</strain>
    </source>
</reference>
<keyword evidence="4" id="KW-1185">Reference proteome</keyword>
<proteinExistence type="predicted"/>
<name>A0A7K3WQF4_9FLAO</name>
<evidence type="ECO:0000313" key="4">
    <source>
        <dbReference type="Proteomes" id="UP000486602"/>
    </source>
</evidence>
<dbReference type="Proteomes" id="UP000486602">
    <property type="component" value="Unassembled WGS sequence"/>
</dbReference>
<evidence type="ECO:0000256" key="1">
    <source>
        <dbReference type="ARBA" id="ARBA00022729"/>
    </source>
</evidence>
<dbReference type="PANTHER" id="PTHR36234">
    <property type="entry name" value="LYSYL ENDOPEPTIDASE"/>
    <property type="match status" value="1"/>
</dbReference>
<evidence type="ECO:0000259" key="2">
    <source>
        <dbReference type="Pfam" id="PF18962"/>
    </source>
</evidence>
<comment type="caution">
    <text evidence="3">The sequence shown here is derived from an EMBL/GenBank/DDBJ whole genome shotgun (WGS) entry which is preliminary data.</text>
</comment>
<keyword evidence="1" id="KW-0732">Signal</keyword>
<dbReference type="Pfam" id="PF18962">
    <property type="entry name" value="Por_Secre_tail"/>
    <property type="match status" value="1"/>
</dbReference>
<protein>
    <submittedName>
        <fullName evidence="3">T9SS type A sorting domain-containing protein</fullName>
    </submittedName>
</protein>
<dbReference type="Gene3D" id="2.40.10.10">
    <property type="entry name" value="Trypsin-like serine proteases"/>
    <property type="match status" value="2"/>
</dbReference>
<evidence type="ECO:0000313" key="3">
    <source>
        <dbReference type="EMBL" id="NEN23251.1"/>
    </source>
</evidence>
<dbReference type="SUPFAM" id="SSF50494">
    <property type="entry name" value="Trypsin-like serine proteases"/>
    <property type="match status" value="1"/>
</dbReference>
<dbReference type="PANTHER" id="PTHR36234:SF5">
    <property type="entry name" value="LYSYL ENDOPEPTIDASE"/>
    <property type="match status" value="1"/>
</dbReference>
<feature type="domain" description="Secretion system C-terminal sorting" evidence="2">
    <location>
        <begin position="677"/>
        <end position="752"/>
    </location>
</feature>
<accession>A0A7K3WQF4</accession>
<dbReference type="Pfam" id="PF13365">
    <property type="entry name" value="Trypsin_2"/>
    <property type="match status" value="1"/>
</dbReference>
<sequence>MNKIYLLAIVMLFSLSGKSQISHGGEPFDWNERGSANLNFEAMPAIDLETLKREDAIFDQQKDIPWRFGANIPVDLDINNSGNWTILQNGDRIWKLSIKAKGALTINFVFDQYHLPEGGKVFVYDIDKKQLLGSFTSENASPESSLGVGFIFSDQLVISYYEPAGVAGQGYLHINNVTHGYRNVLLEKEIEAKGPFGTSEACNVNVNCPEGLPYGIQKRSVALIVVGNNGHCTGALINNTSQDLTQYFLTANHCLGAQGNWILYFNYETPDCDGNGDAPINQSVSGATLKAKNAESDFALLEINNPIPDSYNVCYSGWDATDDPNTLASAYGIHHPAGDIKKISIENDVPTQTALGGFVHEVWFVNNWELGVTQGGSSGSPLFNQSGRIIGQLAGGQADCIGNVNNGQYDYYGRFGVSWDFGDTPVTRLKDWLDPGNTGMLIVPNSCAGSEPTIDASLVEINGIETPTCSLEPLQPTINVLNTGSETITEITLSLTINELSQNNINWSGSIEPFSFTDISLGVINPVLGANNIEVEIIDVNGETDAVIAGNYRATDYYGNESSQTISLGIIFDNYPLETTWRLETESGFVLASGSGNSAVAQIEENICVGLGCYTFIIEDSENDGICCAYGTGSYTLTDMEGAVLASGGQFGSQQSTDFCISTVVDIPNAAQEFISIYPNPTNNLCHIYLGDTANSVLSIQVTDAIGKVVIRQTNFGSNARTLTMATARFGEGIYFVTIQTTMGTATRRIVVIR</sequence>
<dbReference type="RefSeq" id="WP_163284290.1">
    <property type="nucleotide sequence ID" value="NZ_JAAGVY010000009.1"/>
</dbReference>
<dbReference type="NCBIfam" id="TIGR04183">
    <property type="entry name" value="Por_Secre_tail"/>
    <property type="match status" value="1"/>
</dbReference>
<dbReference type="InterPro" id="IPR026444">
    <property type="entry name" value="Secre_tail"/>
</dbReference>
<organism evidence="3 4">
    <name type="scientific">Cryomorpha ignava</name>
    <dbReference type="NCBI Taxonomy" id="101383"/>
    <lineage>
        <taxon>Bacteria</taxon>
        <taxon>Pseudomonadati</taxon>
        <taxon>Bacteroidota</taxon>
        <taxon>Flavobacteriia</taxon>
        <taxon>Flavobacteriales</taxon>
        <taxon>Cryomorphaceae</taxon>
        <taxon>Cryomorpha</taxon>
    </lineage>
</organism>
<dbReference type="InterPro" id="IPR043504">
    <property type="entry name" value="Peptidase_S1_PA_chymotrypsin"/>
</dbReference>
<gene>
    <name evidence="3" type="ORF">G3O08_07035</name>
</gene>
<dbReference type="EMBL" id="JAAGVY010000009">
    <property type="protein sequence ID" value="NEN23251.1"/>
    <property type="molecule type" value="Genomic_DNA"/>
</dbReference>